<dbReference type="InterPro" id="IPR002889">
    <property type="entry name" value="WSC_carb-bd"/>
</dbReference>
<evidence type="ECO:0000313" key="3">
    <source>
        <dbReference type="Proteomes" id="UP000016933"/>
    </source>
</evidence>
<dbReference type="Proteomes" id="UP000016933">
    <property type="component" value="Unassembled WGS sequence"/>
</dbReference>
<reference evidence="3" key="1">
    <citation type="journal article" date="2012" name="PLoS Genet.">
        <title>The genomes of the fungal plant pathogens Cladosporium fulvum and Dothistroma septosporum reveal adaptation to different hosts and lifestyles but also signatures of common ancestry.</title>
        <authorList>
            <person name="de Wit P.J.G.M."/>
            <person name="van der Burgt A."/>
            <person name="Oekmen B."/>
            <person name="Stergiopoulos I."/>
            <person name="Abd-Elsalam K.A."/>
            <person name="Aerts A.L."/>
            <person name="Bahkali A.H."/>
            <person name="Beenen H.G."/>
            <person name="Chettri P."/>
            <person name="Cox M.P."/>
            <person name="Datema E."/>
            <person name="de Vries R.P."/>
            <person name="Dhillon B."/>
            <person name="Ganley A.R."/>
            <person name="Griffiths S.A."/>
            <person name="Guo Y."/>
            <person name="Hamelin R.C."/>
            <person name="Henrissat B."/>
            <person name="Kabir M.S."/>
            <person name="Jashni M.K."/>
            <person name="Kema G."/>
            <person name="Klaubauf S."/>
            <person name="Lapidus A."/>
            <person name="Levasseur A."/>
            <person name="Lindquist E."/>
            <person name="Mehrabi R."/>
            <person name="Ohm R.A."/>
            <person name="Owen T.J."/>
            <person name="Salamov A."/>
            <person name="Schwelm A."/>
            <person name="Schijlen E."/>
            <person name="Sun H."/>
            <person name="van den Burg H.A."/>
            <person name="van Ham R.C.H.J."/>
            <person name="Zhang S."/>
            <person name="Goodwin S.B."/>
            <person name="Grigoriev I.V."/>
            <person name="Collemare J."/>
            <person name="Bradshaw R.E."/>
        </authorList>
    </citation>
    <scope>NUCLEOTIDE SEQUENCE [LARGE SCALE GENOMIC DNA]</scope>
    <source>
        <strain evidence="3">NZE10 / CBS 128990</strain>
    </source>
</reference>
<evidence type="ECO:0000259" key="1">
    <source>
        <dbReference type="Pfam" id="PF01822"/>
    </source>
</evidence>
<gene>
    <name evidence="2" type="ORF">DOTSEDRAFT_67827</name>
</gene>
<evidence type="ECO:0000313" key="2">
    <source>
        <dbReference type="EMBL" id="EME48893.1"/>
    </source>
</evidence>
<name>N1Q0T8_DOTSN</name>
<accession>N1Q0T8</accession>
<organism evidence="2 3">
    <name type="scientific">Dothistroma septosporum (strain NZE10 / CBS 128990)</name>
    <name type="common">Red band needle blight fungus</name>
    <name type="synonym">Mycosphaerella pini</name>
    <dbReference type="NCBI Taxonomy" id="675120"/>
    <lineage>
        <taxon>Eukaryota</taxon>
        <taxon>Fungi</taxon>
        <taxon>Dikarya</taxon>
        <taxon>Ascomycota</taxon>
        <taxon>Pezizomycotina</taxon>
        <taxon>Dothideomycetes</taxon>
        <taxon>Dothideomycetidae</taxon>
        <taxon>Mycosphaerellales</taxon>
        <taxon>Mycosphaerellaceae</taxon>
        <taxon>Dothistroma</taxon>
    </lineage>
</organism>
<keyword evidence="3" id="KW-1185">Reference proteome</keyword>
<sequence length="187" mass="20486">MATAAAHMTFAILVSKREMIRTAPSLDATSTSVDNNPYAGNMTYRGCWSGQAQRTLTDITYQSDANTIELCTQTCASGDNTIAGLEATSQCYCGTALAYIKRSRWVTALANIPALATPARSAVATTDFHSSQLACATTARCVDVFWKRLLAQVHIGSCSTQPSLGCYRNDRLIYFQLGSFIYFRYHY</sequence>
<dbReference type="OrthoDB" id="2019572at2759"/>
<protein>
    <recommendedName>
        <fullName evidence="1">WSC domain-containing protein</fullName>
    </recommendedName>
</protein>
<dbReference type="EMBL" id="KB446535">
    <property type="protein sequence ID" value="EME48893.1"/>
    <property type="molecule type" value="Genomic_DNA"/>
</dbReference>
<dbReference type="AlphaFoldDB" id="N1Q0T8"/>
<feature type="domain" description="WSC" evidence="1">
    <location>
        <begin position="44"/>
        <end position="98"/>
    </location>
</feature>
<reference evidence="2 3" key="2">
    <citation type="journal article" date="2012" name="PLoS Pathog.">
        <title>Diverse lifestyles and strategies of plant pathogenesis encoded in the genomes of eighteen Dothideomycetes fungi.</title>
        <authorList>
            <person name="Ohm R.A."/>
            <person name="Feau N."/>
            <person name="Henrissat B."/>
            <person name="Schoch C.L."/>
            <person name="Horwitz B.A."/>
            <person name="Barry K.W."/>
            <person name="Condon B.J."/>
            <person name="Copeland A.C."/>
            <person name="Dhillon B."/>
            <person name="Glaser F."/>
            <person name="Hesse C.N."/>
            <person name="Kosti I."/>
            <person name="LaButti K."/>
            <person name="Lindquist E.A."/>
            <person name="Lucas S."/>
            <person name="Salamov A.A."/>
            <person name="Bradshaw R.E."/>
            <person name="Ciuffetti L."/>
            <person name="Hamelin R.C."/>
            <person name="Kema G.H.J."/>
            <person name="Lawrence C."/>
            <person name="Scott J.A."/>
            <person name="Spatafora J.W."/>
            <person name="Turgeon B.G."/>
            <person name="de Wit P.J.G.M."/>
            <person name="Zhong S."/>
            <person name="Goodwin S.B."/>
            <person name="Grigoriev I.V."/>
        </authorList>
    </citation>
    <scope>NUCLEOTIDE SEQUENCE [LARGE SCALE GENOMIC DNA]</scope>
    <source>
        <strain evidence="3">NZE10 / CBS 128990</strain>
    </source>
</reference>
<dbReference type="Pfam" id="PF01822">
    <property type="entry name" value="WSC"/>
    <property type="match status" value="1"/>
</dbReference>
<dbReference type="HOGENOM" id="CLU_1447637_0_0_1"/>
<dbReference type="STRING" id="675120.N1Q0T8"/>
<proteinExistence type="predicted"/>